<evidence type="ECO:0000313" key="1">
    <source>
        <dbReference type="EMBL" id="MEI5985528.1"/>
    </source>
</evidence>
<gene>
    <name evidence="1" type="ORF">VJ786_11520</name>
</gene>
<reference evidence="1 2" key="1">
    <citation type="submission" date="2024-01" db="EMBL/GenBank/DDBJ databases">
        <title>Sphingobacterium tenebrionis sp. nov., a novel endophyte isolated from tenebrio molitor intestines.</title>
        <authorList>
            <person name="Zhang C."/>
        </authorList>
    </citation>
    <scope>NUCLEOTIDE SEQUENCE [LARGE SCALE GENOMIC DNA]</scope>
    <source>
        <strain evidence="1 2">PU5-4</strain>
    </source>
</reference>
<dbReference type="Proteomes" id="UP001363035">
    <property type="component" value="Unassembled WGS sequence"/>
</dbReference>
<dbReference type="RefSeq" id="WP_336557757.1">
    <property type="nucleotide sequence ID" value="NZ_JAYLLN010000028.1"/>
</dbReference>
<proteinExistence type="predicted"/>
<dbReference type="EMBL" id="JAYLLN010000028">
    <property type="protein sequence ID" value="MEI5985528.1"/>
    <property type="molecule type" value="Genomic_DNA"/>
</dbReference>
<name>A0ABU8I7F9_9SPHI</name>
<comment type="caution">
    <text evidence="1">The sequence shown here is derived from an EMBL/GenBank/DDBJ whole genome shotgun (WGS) entry which is preliminary data.</text>
</comment>
<accession>A0ABU8I7F9</accession>
<dbReference type="Gene3D" id="2.60.40.2340">
    <property type="match status" value="1"/>
</dbReference>
<organism evidence="1 2">
    <name type="scientific">Sphingobacterium tenebrionis</name>
    <dbReference type="NCBI Taxonomy" id="3111775"/>
    <lineage>
        <taxon>Bacteria</taxon>
        <taxon>Pseudomonadati</taxon>
        <taxon>Bacteroidota</taxon>
        <taxon>Sphingobacteriia</taxon>
        <taxon>Sphingobacteriales</taxon>
        <taxon>Sphingobacteriaceae</taxon>
        <taxon>Sphingobacterium</taxon>
    </lineage>
</organism>
<sequence length="472" mass="50384">MNFNQTIGGILLAFVSFVGFTSCSEDFPKNMESDKYTDLKSIKIVNAGPLGNEVLEGSIDEKTKTITFPRLDTLTDFSGVIFEAETSEGAKLEKDTIAIPFQSGDASKDIFLKVVNSPRFKEYKAVIRFDVPVFGADFGKPTVYDYSSNPVGNAAYTAFSGGLVRGTGFDGKHVLIISRGTPGVHLLNVEDLKNNQIKPIQVNTTGVTGGTFPVNMGAQVNGRTYVASLSTSGASPLKLYLWEDPAAAPQVIANINVGSIAGSGARHGDNFSIGLDASGNGYAFFISGGTQVMRLKIENYKNVTETVAFNTVATYGQWSYYNRIGNSENFFVTGHDKVISVANNGGGVSYSMGASSIPVHSGDPRVIEFNGERYLLVVTVPRGGAAVDAVMRVYNITRGASIVDALTAFEQGDKKPVYEFGISGNANTAPGTQSGFHIVKNAEGKDEKLMIYGATSDAGFTIVEFPINVLED</sequence>
<dbReference type="InterPro" id="IPR027863">
    <property type="entry name" value="DUF4623"/>
</dbReference>
<keyword evidence="2" id="KW-1185">Reference proteome</keyword>
<dbReference type="Pfam" id="PF15416">
    <property type="entry name" value="DUF4623"/>
    <property type="match status" value="1"/>
</dbReference>
<protein>
    <submittedName>
        <fullName evidence="1">DUF4623 domain-containing protein</fullName>
    </submittedName>
</protein>
<evidence type="ECO:0000313" key="2">
    <source>
        <dbReference type="Proteomes" id="UP001363035"/>
    </source>
</evidence>